<name>A0ABT4DQV9_9BACL</name>
<keyword evidence="2" id="KW-1185">Reference proteome</keyword>
<accession>A0ABT4DQV9</accession>
<gene>
    <name evidence="1" type="ORF">M5X09_05490</name>
</gene>
<dbReference type="EMBL" id="JAMDLW010000005">
    <property type="protein sequence ID" value="MCY9519135.1"/>
    <property type="molecule type" value="Genomic_DNA"/>
</dbReference>
<dbReference type="Gene3D" id="2.180.10.10">
    <property type="entry name" value="RHS repeat-associated core"/>
    <property type="match status" value="1"/>
</dbReference>
<sequence length="44" mass="5286">MRDAQGSLLNRYTYDIWGNPLTEEEQVPNIFRYSGEYWDKTTNL</sequence>
<dbReference type="Proteomes" id="UP001207626">
    <property type="component" value="Unassembled WGS sequence"/>
</dbReference>
<organism evidence="1 2">
    <name type="scientific">Paenibacillus apiarius</name>
    <dbReference type="NCBI Taxonomy" id="46240"/>
    <lineage>
        <taxon>Bacteria</taxon>
        <taxon>Bacillati</taxon>
        <taxon>Bacillota</taxon>
        <taxon>Bacilli</taxon>
        <taxon>Bacillales</taxon>
        <taxon>Paenibacillaceae</taxon>
        <taxon>Paenibacillus</taxon>
    </lineage>
</organism>
<reference evidence="1 2" key="1">
    <citation type="submission" date="2022-05" db="EMBL/GenBank/DDBJ databases">
        <title>Genome Sequencing of Bee-Associated Microbes.</title>
        <authorList>
            <person name="Dunlap C."/>
        </authorList>
    </citation>
    <scope>NUCLEOTIDE SEQUENCE [LARGE SCALE GENOMIC DNA]</scope>
    <source>
        <strain evidence="1 2">NRRL NRS-1438</strain>
    </source>
</reference>
<proteinExistence type="predicted"/>
<evidence type="ECO:0000313" key="2">
    <source>
        <dbReference type="Proteomes" id="UP001207626"/>
    </source>
</evidence>
<comment type="caution">
    <text evidence="1">The sequence shown here is derived from an EMBL/GenBank/DDBJ whole genome shotgun (WGS) entry which is preliminary data.</text>
</comment>
<evidence type="ECO:0000313" key="1">
    <source>
        <dbReference type="EMBL" id="MCY9519135.1"/>
    </source>
</evidence>
<protein>
    <submittedName>
        <fullName evidence="1">Uncharacterized protein</fullName>
    </submittedName>
</protein>